<organism evidence="1 2">
    <name type="scientific">Acaulospora colombiana</name>
    <dbReference type="NCBI Taxonomy" id="27376"/>
    <lineage>
        <taxon>Eukaryota</taxon>
        <taxon>Fungi</taxon>
        <taxon>Fungi incertae sedis</taxon>
        <taxon>Mucoromycota</taxon>
        <taxon>Glomeromycotina</taxon>
        <taxon>Glomeromycetes</taxon>
        <taxon>Diversisporales</taxon>
        <taxon>Acaulosporaceae</taxon>
        <taxon>Acaulospora</taxon>
    </lineage>
</organism>
<protein>
    <submittedName>
        <fullName evidence="1">6520_t:CDS:1</fullName>
    </submittedName>
</protein>
<evidence type="ECO:0000313" key="1">
    <source>
        <dbReference type="EMBL" id="CAG8486234.1"/>
    </source>
</evidence>
<evidence type="ECO:0000313" key="2">
    <source>
        <dbReference type="Proteomes" id="UP000789525"/>
    </source>
</evidence>
<comment type="caution">
    <text evidence="1">The sequence shown here is derived from an EMBL/GenBank/DDBJ whole genome shotgun (WGS) entry which is preliminary data.</text>
</comment>
<dbReference type="Proteomes" id="UP000789525">
    <property type="component" value="Unassembled WGS sequence"/>
</dbReference>
<name>A0ACA9KQ16_9GLOM</name>
<reference evidence="1" key="1">
    <citation type="submission" date="2021-06" db="EMBL/GenBank/DDBJ databases">
        <authorList>
            <person name="Kallberg Y."/>
            <person name="Tangrot J."/>
            <person name="Rosling A."/>
        </authorList>
    </citation>
    <scope>NUCLEOTIDE SEQUENCE</scope>
    <source>
        <strain evidence="1">CL356</strain>
    </source>
</reference>
<sequence length="389" mass="43617">MHHVLVYVDLQKQLIALEAQLRKENEEAQERFNAALPKNTPSVIPEIIQITARPPSELLTSSNATDNIDLSIADDIDISDSTPRSQKTVNSRTNAKRARRIKSLIKSTAKRIASRIGNSSVKNVDQSSPSPTSNFEQDIHSLRVELSVPPSPSQSTVRSRTSSMKPKAPFKSIFIPKLTHNRADSADTHDSVQQISPCSFLDSSVQNNSPQSLIFTPSTPASPITNSPVIYRSPNNYACESNGFKSTSENRDSGISLVSPKSKSSSSQHSREHSISSLLRRIELFNAPPKEHNQRTEKDWAGPKSHDNELLAFRYPSSKNMDQVNQTYPTNNELLTRRQKEKERLVTFDLNYTQESETSTNITKFERNSDSYDGPRVSYQSDDRRGFVE</sequence>
<accession>A0ACA9KQ16</accession>
<keyword evidence="2" id="KW-1185">Reference proteome</keyword>
<dbReference type="EMBL" id="CAJVPT010002718">
    <property type="protein sequence ID" value="CAG8486234.1"/>
    <property type="molecule type" value="Genomic_DNA"/>
</dbReference>
<proteinExistence type="predicted"/>
<gene>
    <name evidence="1" type="ORF">ACOLOM_LOCUS2197</name>
</gene>